<proteinExistence type="predicted"/>
<dbReference type="AlphaFoldDB" id="A0AAD7IJD8"/>
<feature type="transmembrane region" description="Helical" evidence="2">
    <location>
        <begin position="294"/>
        <end position="313"/>
    </location>
</feature>
<dbReference type="EMBL" id="JARKIB010000088">
    <property type="protein sequence ID" value="KAJ7744212.1"/>
    <property type="molecule type" value="Genomic_DNA"/>
</dbReference>
<dbReference type="InterPro" id="IPR045341">
    <property type="entry name" value="DUF6532"/>
</dbReference>
<evidence type="ECO:0000313" key="4">
    <source>
        <dbReference type="EMBL" id="KAJ7744212.1"/>
    </source>
</evidence>
<feature type="compositionally biased region" description="Basic and acidic residues" evidence="1">
    <location>
        <begin position="28"/>
        <end position="41"/>
    </location>
</feature>
<comment type="caution">
    <text evidence="4">The sequence shown here is derived from an EMBL/GenBank/DDBJ whole genome shotgun (WGS) entry which is preliminary data.</text>
</comment>
<feature type="region of interest" description="Disordered" evidence="1">
    <location>
        <begin position="28"/>
        <end position="122"/>
    </location>
</feature>
<keyword evidence="2" id="KW-1133">Transmembrane helix</keyword>
<accession>A0AAD7IJD8</accession>
<feature type="compositionally biased region" description="Polar residues" evidence="1">
    <location>
        <begin position="64"/>
        <end position="73"/>
    </location>
</feature>
<feature type="domain" description="DUF6532" evidence="3">
    <location>
        <begin position="157"/>
        <end position="346"/>
    </location>
</feature>
<dbReference type="Proteomes" id="UP001215598">
    <property type="component" value="Unassembled WGS sequence"/>
</dbReference>
<gene>
    <name evidence="4" type="ORF">B0H16DRAFT_1560503</name>
</gene>
<evidence type="ECO:0000259" key="3">
    <source>
        <dbReference type="Pfam" id="PF20149"/>
    </source>
</evidence>
<reference evidence="4" key="1">
    <citation type="submission" date="2023-03" db="EMBL/GenBank/DDBJ databases">
        <title>Massive genome expansion in bonnet fungi (Mycena s.s.) driven by repeated elements and novel gene families across ecological guilds.</title>
        <authorList>
            <consortium name="Lawrence Berkeley National Laboratory"/>
            <person name="Harder C.B."/>
            <person name="Miyauchi S."/>
            <person name="Viragh M."/>
            <person name="Kuo A."/>
            <person name="Thoen E."/>
            <person name="Andreopoulos B."/>
            <person name="Lu D."/>
            <person name="Skrede I."/>
            <person name="Drula E."/>
            <person name="Henrissat B."/>
            <person name="Morin E."/>
            <person name="Kohler A."/>
            <person name="Barry K."/>
            <person name="LaButti K."/>
            <person name="Morin E."/>
            <person name="Salamov A."/>
            <person name="Lipzen A."/>
            <person name="Mereny Z."/>
            <person name="Hegedus B."/>
            <person name="Baldrian P."/>
            <person name="Stursova M."/>
            <person name="Weitz H."/>
            <person name="Taylor A."/>
            <person name="Grigoriev I.V."/>
            <person name="Nagy L.G."/>
            <person name="Martin F."/>
            <person name="Kauserud H."/>
        </authorList>
    </citation>
    <scope>NUCLEOTIDE SEQUENCE</scope>
    <source>
        <strain evidence="4">CBHHK182m</strain>
    </source>
</reference>
<sequence length="408" mass="46000">MADNHLGVGALTHSNQALPQLLTLDANDRDLLHEEETERWHPPPASGWGQMPDDGPVDREEQSGPVSSLQINMRTIEPAYPRARKRQRAIDDEEDSEEEDDDAGEPSAPKKKKSRSIADLPEEHQKICDTAFDNLKIELTPHTPFPVSVGRGRSARAHTDKFTELLLTAFTEAAFELELEDVEPTKADLALIRSRVPQFRSGLKATAREFVPGAYGFVDILTLRNPTQADINTQVEKNRHKVNGLLETFIYTDPDKISPETMFGHQIFQHVFTAYYFGDGDKNRAFYFEGKGELPFVTIALVVVAVLCAIEEWSTGRRQTKKEAKKFSHKNYAKTYEATLAGLKKWQGHCEQRVQQGRDATNAATDLQERLLRVARTVSHKPEDEVEQEGGRDLFSMDAMFAQQSRVV</sequence>
<evidence type="ECO:0000313" key="5">
    <source>
        <dbReference type="Proteomes" id="UP001215598"/>
    </source>
</evidence>
<keyword evidence="5" id="KW-1185">Reference proteome</keyword>
<keyword evidence="2" id="KW-0812">Transmembrane</keyword>
<keyword evidence="2" id="KW-0472">Membrane</keyword>
<dbReference type="Pfam" id="PF20149">
    <property type="entry name" value="DUF6532"/>
    <property type="match status" value="1"/>
</dbReference>
<evidence type="ECO:0000256" key="1">
    <source>
        <dbReference type="SAM" id="MobiDB-lite"/>
    </source>
</evidence>
<evidence type="ECO:0000256" key="2">
    <source>
        <dbReference type="SAM" id="Phobius"/>
    </source>
</evidence>
<name>A0AAD7IJD8_9AGAR</name>
<feature type="compositionally biased region" description="Acidic residues" evidence="1">
    <location>
        <begin position="91"/>
        <end position="104"/>
    </location>
</feature>
<protein>
    <recommendedName>
        <fullName evidence="3">DUF6532 domain-containing protein</fullName>
    </recommendedName>
</protein>
<organism evidence="4 5">
    <name type="scientific">Mycena metata</name>
    <dbReference type="NCBI Taxonomy" id="1033252"/>
    <lineage>
        <taxon>Eukaryota</taxon>
        <taxon>Fungi</taxon>
        <taxon>Dikarya</taxon>
        <taxon>Basidiomycota</taxon>
        <taxon>Agaricomycotina</taxon>
        <taxon>Agaricomycetes</taxon>
        <taxon>Agaricomycetidae</taxon>
        <taxon>Agaricales</taxon>
        <taxon>Marasmiineae</taxon>
        <taxon>Mycenaceae</taxon>
        <taxon>Mycena</taxon>
    </lineage>
</organism>